<keyword evidence="3" id="KW-0574">Periplasm</keyword>
<dbReference type="SUPFAM" id="SSF54523">
    <property type="entry name" value="Pili subunits"/>
    <property type="match status" value="1"/>
</dbReference>
<reference evidence="6 7" key="1">
    <citation type="submission" date="2023-05" db="EMBL/GenBank/DDBJ databases">
        <authorList>
            <person name="Gao F."/>
        </authorList>
    </citation>
    <scope>NUCLEOTIDE SEQUENCE [LARGE SCALE GENOMIC DNA]</scope>
    <source>
        <strain evidence="6 7">MIMF12</strain>
    </source>
</reference>
<evidence type="ECO:0000256" key="3">
    <source>
        <dbReference type="ARBA" id="ARBA00022764"/>
    </source>
</evidence>
<keyword evidence="4" id="KW-0998">Cell outer membrane</keyword>
<sequence>MKGRAEEGLTLIEVLVALSIFAIVSVAVLSMFPAIFKLNSQTRADQAVTIGAKQYLESVRLEFATAADFDAATTSSLAAGPSGASVNNYECAPAVTNTATDSSSTVIIKRVTLTCTHDTEKDQTFVLDFGRPSS</sequence>
<proteinExistence type="predicted"/>
<feature type="transmembrane region" description="Helical" evidence="5">
    <location>
        <begin position="12"/>
        <end position="36"/>
    </location>
</feature>
<dbReference type="PROSITE" id="PS00409">
    <property type="entry name" value="PROKAR_NTER_METHYL"/>
    <property type="match status" value="1"/>
</dbReference>
<comment type="subcellular location">
    <subcellularLocation>
        <location evidence="1">Cell outer membrane</location>
        <topology evidence="1">Single-pass membrane protein</topology>
    </subcellularLocation>
    <subcellularLocation>
        <location evidence="2">Periplasm</location>
    </subcellularLocation>
</comment>
<keyword evidence="5" id="KW-0812">Transmembrane</keyword>
<dbReference type="EMBL" id="JASNGB010000053">
    <property type="protein sequence ID" value="MDL2344038.1"/>
    <property type="molecule type" value="Genomic_DNA"/>
</dbReference>
<keyword evidence="5" id="KW-0472">Membrane</keyword>
<protein>
    <submittedName>
        <fullName evidence="6">Prepilin-type N-terminal cleavage/methylation domain-containing protein</fullName>
    </submittedName>
</protein>
<evidence type="ECO:0000313" key="7">
    <source>
        <dbReference type="Proteomes" id="UP001302059"/>
    </source>
</evidence>
<dbReference type="NCBIfam" id="TIGR02532">
    <property type="entry name" value="IV_pilin_GFxxxE"/>
    <property type="match status" value="1"/>
</dbReference>
<dbReference type="Proteomes" id="UP001302059">
    <property type="component" value="Unassembled WGS sequence"/>
</dbReference>
<evidence type="ECO:0000256" key="1">
    <source>
        <dbReference type="ARBA" id="ARBA00004203"/>
    </source>
</evidence>
<keyword evidence="5" id="KW-1133">Transmembrane helix</keyword>
<organism evidence="6 7">
    <name type="scientific">Deinococcus rhizophilus</name>
    <dbReference type="NCBI Taxonomy" id="3049544"/>
    <lineage>
        <taxon>Bacteria</taxon>
        <taxon>Thermotogati</taxon>
        <taxon>Deinococcota</taxon>
        <taxon>Deinococci</taxon>
        <taxon>Deinococcales</taxon>
        <taxon>Deinococcaceae</taxon>
        <taxon>Deinococcus</taxon>
    </lineage>
</organism>
<name>A0ABT7JG56_9DEIO</name>
<gene>
    <name evidence="6" type="ORF">QOL99_07720</name>
</gene>
<comment type="caution">
    <text evidence="6">The sequence shown here is derived from an EMBL/GenBank/DDBJ whole genome shotgun (WGS) entry which is preliminary data.</text>
</comment>
<dbReference type="InterPro" id="IPR012902">
    <property type="entry name" value="N_methyl_site"/>
</dbReference>
<dbReference type="Pfam" id="PF07963">
    <property type="entry name" value="N_methyl"/>
    <property type="match status" value="1"/>
</dbReference>
<evidence type="ECO:0000256" key="5">
    <source>
        <dbReference type="SAM" id="Phobius"/>
    </source>
</evidence>
<evidence type="ECO:0000256" key="4">
    <source>
        <dbReference type="ARBA" id="ARBA00023237"/>
    </source>
</evidence>
<dbReference type="RefSeq" id="WP_285522758.1">
    <property type="nucleotide sequence ID" value="NZ_JASNGB010000053.1"/>
</dbReference>
<keyword evidence="7" id="KW-1185">Reference proteome</keyword>
<evidence type="ECO:0000313" key="6">
    <source>
        <dbReference type="EMBL" id="MDL2344038.1"/>
    </source>
</evidence>
<accession>A0ABT7JG56</accession>
<dbReference type="InterPro" id="IPR045584">
    <property type="entry name" value="Pilin-like"/>
</dbReference>
<evidence type="ECO:0000256" key="2">
    <source>
        <dbReference type="ARBA" id="ARBA00004418"/>
    </source>
</evidence>